<proteinExistence type="predicted"/>
<dbReference type="Proteomes" id="UP000290289">
    <property type="component" value="Chromosome 16"/>
</dbReference>
<comment type="caution">
    <text evidence="1">The sequence shown here is derived from an EMBL/GenBank/DDBJ whole genome shotgun (WGS) entry which is preliminary data.</text>
</comment>
<evidence type="ECO:0000313" key="1">
    <source>
        <dbReference type="EMBL" id="RXH69903.1"/>
    </source>
</evidence>
<name>A0A498HLU1_MALDO</name>
<organism evidence="1 2">
    <name type="scientific">Malus domestica</name>
    <name type="common">Apple</name>
    <name type="synonym">Pyrus malus</name>
    <dbReference type="NCBI Taxonomy" id="3750"/>
    <lineage>
        <taxon>Eukaryota</taxon>
        <taxon>Viridiplantae</taxon>
        <taxon>Streptophyta</taxon>
        <taxon>Embryophyta</taxon>
        <taxon>Tracheophyta</taxon>
        <taxon>Spermatophyta</taxon>
        <taxon>Magnoliopsida</taxon>
        <taxon>eudicotyledons</taxon>
        <taxon>Gunneridae</taxon>
        <taxon>Pentapetalae</taxon>
        <taxon>rosids</taxon>
        <taxon>fabids</taxon>
        <taxon>Rosales</taxon>
        <taxon>Rosaceae</taxon>
        <taxon>Amygdaloideae</taxon>
        <taxon>Maleae</taxon>
        <taxon>Malus</taxon>
    </lineage>
</organism>
<reference evidence="1 2" key="1">
    <citation type="submission" date="2018-10" db="EMBL/GenBank/DDBJ databases">
        <title>A high-quality apple genome assembly.</title>
        <authorList>
            <person name="Hu J."/>
        </authorList>
    </citation>
    <scope>NUCLEOTIDE SEQUENCE [LARGE SCALE GENOMIC DNA]</scope>
    <source>
        <strain evidence="2">cv. HFTH1</strain>
        <tissue evidence="1">Young leaf</tissue>
    </source>
</reference>
<dbReference type="EMBL" id="RDQH01000342">
    <property type="protein sequence ID" value="RXH69903.1"/>
    <property type="molecule type" value="Genomic_DNA"/>
</dbReference>
<sequence>MLLSGTYAIAGRLLDHITRMQEMEDENKTGEVKFRPVRIEDNLIKEAGLSSIETDIYLRIPAPHPSIYLSGMI</sequence>
<gene>
    <name evidence="1" type="ORF">DVH24_007159</name>
</gene>
<evidence type="ECO:0000313" key="2">
    <source>
        <dbReference type="Proteomes" id="UP000290289"/>
    </source>
</evidence>
<keyword evidence="2" id="KW-1185">Reference proteome</keyword>
<protein>
    <submittedName>
        <fullName evidence="1">Uncharacterized protein</fullName>
    </submittedName>
</protein>
<accession>A0A498HLU1</accession>
<dbReference type="AlphaFoldDB" id="A0A498HLU1"/>